<dbReference type="AlphaFoldDB" id="A0A3N4KB68"/>
<dbReference type="SUPFAM" id="SSF52374">
    <property type="entry name" value="Nucleotidylyl transferase"/>
    <property type="match status" value="1"/>
</dbReference>
<evidence type="ECO:0000256" key="7">
    <source>
        <dbReference type="ARBA" id="ARBA00022741"/>
    </source>
</evidence>
<evidence type="ECO:0000256" key="5">
    <source>
        <dbReference type="ARBA" id="ARBA00022598"/>
    </source>
</evidence>
<sequence>MATAPHPTSSLPPTTPPLQIHTTITSLRAWRHTQLLASRTVGFVPTMGALHAGHLSLIRAAATAHPAVCVSIFINPAQFAPHEDLAQYPRTLSTDIAQLEALNASLPEGAGRIEALFLPAVAELYPGGIPLEQDKQRGAFVTVVGLGEQLEGVTRPHFFRGVATVCTKLFNAVQPDAAYFGQKDVQQTVVLKRLVRDLCMPVEIRVCETVREGEDGLAMSSRNVYLGEKRRAVAGGLYRALRAAEGAYMGGATERAVVLGAAEEVLRGVGREEGVEVRIEYVSLTDGEELQELQTLDGRGGAILSGAVRMMPTGEGEAPVRIIDNIIFKAR</sequence>
<comment type="pathway">
    <text evidence="1">Cofactor biosynthesis; (R)-pantothenate biosynthesis; (R)-pantothenate from (R)-pantoate and beta-alanine: step 1/1.</text>
</comment>
<dbReference type="UniPathway" id="UPA00028">
    <property type="reaction ID" value="UER00005"/>
</dbReference>
<evidence type="ECO:0000256" key="4">
    <source>
        <dbReference type="ARBA" id="ARBA00015647"/>
    </source>
</evidence>
<evidence type="ECO:0000256" key="10">
    <source>
        <dbReference type="ARBA" id="ARBA00032806"/>
    </source>
</evidence>
<dbReference type="PANTHER" id="PTHR21299">
    <property type="entry name" value="CYTIDYLATE KINASE/PANTOATE-BETA-ALANINE LIGASE"/>
    <property type="match status" value="1"/>
</dbReference>
<evidence type="ECO:0000313" key="12">
    <source>
        <dbReference type="EMBL" id="RPB07764.1"/>
    </source>
</evidence>
<dbReference type="FunCoup" id="A0A3N4KB68">
    <property type="interactions" value="186"/>
</dbReference>
<dbReference type="Pfam" id="PF02569">
    <property type="entry name" value="Pantoate_ligase"/>
    <property type="match status" value="1"/>
</dbReference>
<keyword evidence="6" id="KW-0566">Pantothenate biosynthesis</keyword>
<reference evidence="12 13" key="1">
    <citation type="journal article" date="2018" name="Nat. Ecol. Evol.">
        <title>Pezizomycetes genomes reveal the molecular basis of ectomycorrhizal truffle lifestyle.</title>
        <authorList>
            <person name="Murat C."/>
            <person name="Payen T."/>
            <person name="Noel B."/>
            <person name="Kuo A."/>
            <person name="Morin E."/>
            <person name="Chen J."/>
            <person name="Kohler A."/>
            <person name="Krizsan K."/>
            <person name="Balestrini R."/>
            <person name="Da Silva C."/>
            <person name="Montanini B."/>
            <person name="Hainaut M."/>
            <person name="Levati E."/>
            <person name="Barry K.W."/>
            <person name="Belfiori B."/>
            <person name="Cichocki N."/>
            <person name="Clum A."/>
            <person name="Dockter R.B."/>
            <person name="Fauchery L."/>
            <person name="Guy J."/>
            <person name="Iotti M."/>
            <person name="Le Tacon F."/>
            <person name="Lindquist E.A."/>
            <person name="Lipzen A."/>
            <person name="Malagnac F."/>
            <person name="Mello A."/>
            <person name="Molinier V."/>
            <person name="Miyauchi S."/>
            <person name="Poulain J."/>
            <person name="Riccioni C."/>
            <person name="Rubini A."/>
            <person name="Sitrit Y."/>
            <person name="Splivallo R."/>
            <person name="Traeger S."/>
            <person name="Wang M."/>
            <person name="Zifcakova L."/>
            <person name="Wipf D."/>
            <person name="Zambonelli A."/>
            <person name="Paolocci F."/>
            <person name="Nowrousian M."/>
            <person name="Ottonello S."/>
            <person name="Baldrian P."/>
            <person name="Spatafora J.W."/>
            <person name="Henrissat B."/>
            <person name="Nagy L.G."/>
            <person name="Aury J.M."/>
            <person name="Wincker P."/>
            <person name="Grigoriev I.V."/>
            <person name="Bonfante P."/>
            <person name="Martin F.M."/>
        </authorList>
    </citation>
    <scope>NUCLEOTIDE SEQUENCE [LARGE SCALE GENOMIC DNA]</scope>
    <source>
        <strain evidence="12 13">CCBAS932</strain>
    </source>
</reference>
<evidence type="ECO:0000256" key="9">
    <source>
        <dbReference type="ARBA" id="ARBA00029902"/>
    </source>
</evidence>
<evidence type="ECO:0000256" key="8">
    <source>
        <dbReference type="ARBA" id="ARBA00022840"/>
    </source>
</evidence>
<dbReference type="GO" id="GO:0015940">
    <property type="term" value="P:pantothenate biosynthetic process"/>
    <property type="evidence" value="ECO:0007669"/>
    <property type="project" value="UniProtKB-UniPathway"/>
</dbReference>
<dbReference type="InterPro" id="IPR003721">
    <property type="entry name" value="Pantoate_ligase"/>
</dbReference>
<dbReference type="NCBIfam" id="TIGR00018">
    <property type="entry name" value="panC"/>
    <property type="match status" value="1"/>
</dbReference>
<comment type="catalytic activity">
    <reaction evidence="11">
        <text>(R)-pantoate + beta-alanine + ATP = (R)-pantothenate + AMP + diphosphate + H(+)</text>
        <dbReference type="Rhea" id="RHEA:10912"/>
        <dbReference type="ChEBI" id="CHEBI:15378"/>
        <dbReference type="ChEBI" id="CHEBI:15980"/>
        <dbReference type="ChEBI" id="CHEBI:29032"/>
        <dbReference type="ChEBI" id="CHEBI:30616"/>
        <dbReference type="ChEBI" id="CHEBI:33019"/>
        <dbReference type="ChEBI" id="CHEBI:57966"/>
        <dbReference type="ChEBI" id="CHEBI:456215"/>
        <dbReference type="EC" id="6.3.2.1"/>
    </reaction>
</comment>
<dbReference type="CDD" id="cd00560">
    <property type="entry name" value="PanC"/>
    <property type="match status" value="1"/>
</dbReference>
<dbReference type="Gene3D" id="3.40.50.620">
    <property type="entry name" value="HUPs"/>
    <property type="match status" value="1"/>
</dbReference>
<dbReference type="GO" id="GO:0005524">
    <property type="term" value="F:ATP binding"/>
    <property type="evidence" value="ECO:0007669"/>
    <property type="project" value="UniProtKB-KW"/>
</dbReference>
<name>A0A3N4KB68_9PEZI</name>
<accession>A0A3N4KB68</accession>
<dbReference type="Gene3D" id="3.30.1300.10">
    <property type="entry name" value="Pantoate-beta-alanine ligase, C-terminal domain"/>
    <property type="match status" value="1"/>
</dbReference>
<evidence type="ECO:0000256" key="1">
    <source>
        <dbReference type="ARBA" id="ARBA00004990"/>
    </source>
</evidence>
<evidence type="ECO:0000256" key="6">
    <source>
        <dbReference type="ARBA" id="ARBA00022655"/>
    </source>
</evidence>
<organism evidence="12 13">
    <name type="scientific">Morchella conica CCBAS932</name>
    <dbReference type="NCBI Taxonomy" id="1392247"/>
    <lineage>
        <taxon>Eukaryota</taxon>
        <taxon>Fungi</taxon>
        <taxon>Dikarya</taxon>
        <taxon>Ascomycota</taxon>
        <taxon>Pezizomycotina</taxon>
        <taxon>Pezizomycetes</taxon>
        <taxon>Pezizales</taxon>
        <taxon>Morchellaceae</taxon>
        <taxon>Morchella</taxon>
    </lineage>
</organism>
<dbReference type="FunFam" id="3.40.50.620:FF:000013">
    <property type="entry name" value="Pantothenate synthetase"/>
    <property type="match status" value="1"/>
</dbReference>
<keyword evidence="5 12" id="KW-0436">Ligase</keyword>
<dbReference type="InterPro" id="IPR042176">
    <property type="entry name" value="Pantoate_ligase_C"/>
</dbReference>
<keyword evidence="13" id="KW-1185">Reference proteome</keyword>
<dbReference type="InterPro" id="IPR014729">
    <property type="entry name" value="Rossmann-like_a/b/a_fold"/>
</dbReference>
<protein>
    <recommendedName>
        <fullName evidence="4">Pantoate--beta-alanine ligase</fullName>
        <ecNumber evidence="3">6.3.2.1</ecNumber>
    </recommendedName>
    <alternativeName>
        <fullName evidence="10">Pantoate-activating enzyme</fullName>
    </alternativeName>
    <alternativeName>
        <fullName evidence="9">Pantothenate synthetase</fullName>
    </alternativeName>
</protein>
<gene>
    <name evidence="12" type="ORF">P167DRAFT_555647</name>
</gene>
<evidence type="ECO:0000256" key="11">
    <source>
        <dbReference type="ARBA" id="ARBA00048258"/>
    </source>
</evidence>
<dbReference type="EMBL" id="ML119175">
    <property type="protein sequence ID" value="RPB07764.1"/>
    <property type="molecule type" value="Genomic_DNA"/>
</dbReference>
<evidence type="ECO:0000256" key="3">
    <source>
        <dbReference type="ARBA" id="ARBA00012219"/>
    </source>
</evidence>
<dbReference type="EC" id="6.3.2.1" evidence="3"/>
<dbReference type="HAMAP" id="MF_00158">
    <property type="entry name" value="PanC"/>
    <property type="match status" value="1"/>
</dbReference>
<keyword evidence="7" id="KW-0547">Nucleotide-binding</keyword>
<dbReference type="PANTHER" id="PTHR21299:SF1">
    <property type="entry name" value="PANTOATE--BETA-ALANINE LIGASE"/>
    <property type="match status" value="1"/>
</dbReference>
<evidence type="ECO:0000256" key="2">
    <source>
        <dbReference type="ARBA" id="ARBA00009256"/>
    </source>
</evidence>
<proteinExistence type="inferred from homology"/>
<keyword evidence="8" id="KW-0067">ATP-binding</keyword>
<dbReference type="InParanoid" id="A0A3N4KB68"/>
<evidence type="ECO:0000313" key="13">
    <source>
        <dbReference type="Proteomes" id="UP000277580"/>
    </source>
</evidence>
<dbReference type="OrthoDB" id="2020436at2759"/>
<dbReference type="Proteomes" id="UP000277580">
    <property type="component" value="Unassembled WGS sequence"/>
</dbReference>
<dbReference type="GO" id="GO:0004592">
    <property type="term" value="F:pantoate-beta-alanine ligase activity"/>
    <property type="evidence" value="ECO:0007669"/>
    <property type="project" value="UniProtKB-EC"/>
</dbReference>
<comment type="similarity">
    <text evidence="2">Belongs to the pantothenate synthetase family.</text>
</comment>
<dbReference type="STRING" id="1392247.A0A3N4KB68"/>